<gene>
    <name evidence="1" type="ORF">LPC04_27300</name>
</gene>
<evidence type="ECO:0000313" key="1">
    <source>
        <dbReference type="EMBL" id="MCK9689442.1"/>
    </source>
</evidence>
<comment type="caution">
    <text evidence="1">The sequence shown here is derived from an EMBL/GenBank/DDBJ whole genome shotgun (WGS) entry which is preliminary data.</text>
</comment>
<dbReference type="Proteomes" id="UP001139353">
    <property type="component" value="Unassembled WGS sequence"/>
</dbReference>
<protein>
    <submittedName>
        <fullName evidence="1">Uncharacterized protein</fullName>
    </submittedName>
</protein>
<accession>A0A9X1YP56</accession>
<keyword evidence="2" id="KW-1185">Reference proteome</keyword>
<name>A0A9X1YP56_9BURK</name>
<proteinExistence type="predicted"/>
<reference evidence="1" key="1">
    <citation type="submission" date="2021-11" db="EMBL/GenBank/DDBJ databases">
        <title>BS-T2-15 a new species belonging to the Comamonadaceae family isolated from the soil of a French oak forest.</title>
        <authorList>
            <person name="Mieszkin S."/>
            <person name="Alain K."/>
        </authorList>
    </citation>
    <scope>NUCLEOTIDE SEQUENCE</scope>
    <source>
        <strain evidence="1">BS-T2-15</strain>
    </source>
</reference>
<evidence type="ECO:0000313" key="2">
    <source>
        <dbReference type="Proteomes" id="UP001139353"/>
    </source>
</evidence>
<dbReference type="RefSeq" id="WP_275685490.1">
    <property type="nucleotide sequence ID" value="NZ_JAJLJH010000014.1"/>
</dbReference>
<dbReference type="AlphaFoldDB" id="A0A9X1YP56"/>
<sequence>MALINSIGGKRNWKRSRRGVGLRIADDGDGGDGPLVACDVAILLFHPFNLKASPVARSSCAL</sequence>
<organism evidence="1 2">
    <name type="scientific">Scleromatobacter humisilvae</name>
    <dbReference type="NCBI Taxonomy" id="2897159"/>
    <lineage>
        <taxon>Bacteria</taxon>
        <taxon>Pseudomonadati</taxon>
        <taxon>Pseudomonadota</taxon>
        <taxon>Betaproteobacteria</taxon>
        <taxon>Burkholderiales</taxon>
        <taxon>Sphaerotilaceae</taxon>
        <taxon>Scleromatobacter</taxon>
    </lineage>
</organism>
<dbReference type="EMBL" id="JAJLJH010000014">
    <property type="protein sequence ID" value="MCK9689442.1"/>
    <property type="molecule type" value="Genomic_DNA"/>
</dbReference>